<dbReference type="Gene3D" id="3.40.30.10">
    <property type="entry name" value="Glutaredoxin"/>
    <property type="match status" value="1"/>
</dbReference>
<comment type="caution">
    <text evidence="3">The sequence shown here is derived from an EMBL/GenBank/DDBJ whole genome shotgun (WGS) entry which is preliminary data.</text>
</comment>
<dbReference type="Pfam" id="PF00578">
    <property type="entry name" value="AhpC-TSA"/>
    <property type="match status" value="1"/>
</dbReference>
<dbReference type="GO" id="GO:0016209">
    <property type="term" value="F:antioxidant activity"/>
    <property type="evidence" value="ECO:0007669"/>
    <property type="project" value="InterPro"/>
</dbReference>
<dbReference type="SUPFAM" id="SSF52833">
    <property type="entry name" value="Thioredoxin-like"/>
    <property type="match status" value="1"/>
</dbReference>
<evidence type="ECO:0000313" key="4">
    <source>
        <dbReference type="Proteomes" id="UP000237684"/>
    </source>
</evidence>
<dbReference type="AlphaFoldDB" id="A0A2S8SXF9"/>
<dbReference type="PANTHER" id="PTHR43640">
    <property type="entry name" value="OS07G0260300 PROTEIN"/>
    <property type="match status" value="1"/>
</dbReference>
<dbReference type="InterPro" id="IPR000866">
    <property type="entry name" value="AhpC/TSA"/>
</dbReference>
<sequence>MKISSRQLALFGLVAAVSLPVWAHNLDKKSFGQLKSEQKNFAHAKSAVVKMNAPMPGFAAPTIDGKGLSKASFKGKMGLFVLADTQCPCVKAVESRISNLSKKYGAKGLRVAYVFSTPGEKPLAIARYMQNHQIPFPAIVDRDQRILKMLDGQCSSEVYLTDKAGILRYHGRVDDSTFDPKAVISRDLENAVVALTQNKRVTKNEVPAMGCAIPRI</sequence>
<dbReference type="GO" id="GO:0016491">
    <property type="term" value="F:oxidoreductase activity"/>
    <property type="evidence" value="ECO:0007669"/>
    <property type="project" value="InterPro"/>
</dbReference>
<evidence type="ECO:0000313" key="3">
    <source>
        <dbReference type="EMBL" id="PQV65487.1"/>
    </source>
</evidence>
<reference evidence="3 4" key="1">
    <citation type="journal article" date="2018" name="Syst. Appl. Microbiol.">
        <title>Abditibacterium utsteinense sp. nov., the first cultivated member of candidate phylum FBP, isolated from ice-free Antarctic soil samples.</title>
        <authorList>
            <person name="Tahon G."/>
            <person name="Tytgat B."/>
            <person name="Lebbe L."/>
            <person name="Carlier A."/>
            <person name="Willems A."/>
        </authorList>
    </citation>
    <scope>NUCLEOTIDE SEQUENCE [LARGE SCALE GENOMIC DNA]</scope>
    <source>
        <strain evidence="3 4">LMG 29911</strain>
    </source>
</reference>
<name>A0A2S8SXF9_9BACT</name>
<dbReference type="PANTHER" id="PTHR43640:SF1">
    <property type="entry name" value="THIOREDOXIN-DEPENDENT PEROXIREDOXIN"/>
    <property type="match status" value="1"/>
</dbReference>
<accession>A0A2S8SXF9</accession>
<evidence type="ECO:0000256" key="1">
    <source>
        <dbReference type="SAM" id="SignalP"/>
    </source>
</evidence>
<dbReference type="EMBL" id="NIGF01000001">
    <property type="protein sequence ID" value="PQV65487.1"/>
    <property type="molecule type" value="Genomic_DNA"/>
</dbReference>
<organism evidence="3 4">
    <name type="scientific">Abditibacterium utsteinense</name>
    <dbReference type="NCBI Taxonomy" id="1960156"/>
    <lineage>
        <taxon>Bacteria</taxon>
        <taxon>Pseudomonadati</taxon>
        <taxon>Abditibacteriota</taxon>
        <taxon>Abditibacteriia</taxon>
        <taxon>Abditibacteriales</taxon>
        <taxon>Abditibacteriaceae</taxon>
        <taxon>Abditibacterium</taxon>
    </lineage>
</organism>
<keyword evidence="4" id="KW-1185">Reference proteome</keyword>
<gene>
    <name evidence="3" type="ORF">B1R32_101229</name>
</gene>
<feature type="domain" description="Thioredoxin" evidence="2">
    <location>
        <begin position="49"/>
        <end position="197"/>
    </location>
</feature>
<dbReference type="InterPro" id="IPR036249">
    <property type="entry name" value="Thioredoxin-like_sf"/>
</dbReference>
<dbReference type="InParanoid" id="A0A2S8SXF9"/>
<dbReference type="InterPro" id="IPR047262">
    <property type="entry name" value="PRX-like1"/>
</dbReference>
<keyword evidence="1" id="KW-0732">Signal</keyword>
<feature type="signal peptide" evidence="1">
    <location>
        <begin position="1"/>
        <end position="23"/>
    </location>
</feature>
<protein>
    <submittedName>
        <fullName evidence="3">AhpC/TSA family protein</fullName>
    </submittedName>
</protein>
<dbReference type="PROSITE" id="PS51352">
    <property type="entry name" value="THIOREDOXIN_2"/>
    <property type="match status" value="1"/>
</dbReference>
<proteinExistence type="predicted"/>
<dbReference type="OrthoDB" id="9809746at2"/>
<evidence type="ECO:0000259" key="2">
    <source>
        <dbReference type="PROSITE" id="PS51352"/>
    </source>
</evidence>
<dbReference type="Proteomes" id="UP000237684">
    <property type="component" value="Unassembled WGS sequence"/>
</dbReference>
<dbReference type="RefSeq" id="WP_105482220.1">
    <property type="nucleotide sequence ID" value="NZ_NIGF01000001.1"/>
</dbReference>
<dbReference type="InterPro" id="IPR013766">
    <property type="entry name" value="Thioredoxin_domain"/>
</dbReference>
<feature type="chain" id="PRO_5015448172" evidence="1">
    <location>
        <begin position="24"/>
        <end position="216"/>
    </location>
</feature>